<dbReference type="STRING" id="675511.GCA_000341735_01857"/>
<dbReference type="OrthoDB" id="5180013at2"/>
<dbReference type="EMBL" id="CP035467">
    <property type="protein sequence ID" value="QCW81810.1"/>
    <property type="molecule type" value="Genomic_DNA"/>
</dbReference>
<evidence type="ECO:0000313" key="2">
    <source>
        <dbReference type="Proteomes" id="UP000305881"/>
    </source>
</evidence>
<evidence type="ECO:0000313" key="1">
    <source>
        <dbReference type="EMBL" id="QCW81810.1"/>
    </source>
</evidence>
<dbReference type="RefSeq" id="WP_017840402.1">
    <property type="nucleotide sequence ID" value="NZ_CP035467.1"/>
</dbReference>
<reference evidence="2" key="1">
    <citation type="journal article" date="2019" name="J. Bacteriol.">
        <title>A Mutagenic Screen Identifies a TonB-Dependent Receptor Required for the Lanthanide Metal Switch in the Type I Methanotroph 'Methylotuvimicrobium buryatense' 5GB1C.</title>
        <authorList>
            <person name="Groom J.D."/>
            <person name="Ford S.M."/>
            <person name="Pesesky M.W."/>
            <person name="Lidstrom M.E."/>
        </authorList>
    </citation>
    <scope>NUCLEOTIDE SEQUENCE [LARGE SCALE GENOMIC DNA]</scope>
    <source>
        <strain evidence="2">5GB1C</strain>
    </source>
</reference>
<dbReference type="Pfam" id="PF20308">
    <property type="entry name" value="TPR-S"/>
    <property type="match status" value="1"/>
</dbReference>
<organism evidence="1 2">
    <name type="scientific">Methylotuvimicrobium buryatense</name>
    <name type="common">Methylomicrobium buryatense</name>
    <dbReference type="NCBI Taxonomy" id="95641"/>
    <lineage>
        <taxon>Bacteria</taxon>
        <taxon>Pseudomonadati</taxon>
        <taxon>Pseudomonadota</taxon>
        <taxon>Gammaproteobacteria</taxon>
        <taxon>Methylococcales</taxon>
        <taxon>Methylococcaceae</taxon>
        <taxon>Methylotuvimicrobium</taxon>
    </lineage>
</organism>
<dbReference type="KEGG" id="mbur:EQU24_05770"/>
<sequence length="436" mass="49229">MKQCFVIQGYGKKIDYTNGRELDLDASYEIIRTAVESAGLECVRADEIVHSGTIDVPMYERLLNADLVIADLSTYNVNAAFELGVRYALRPHTTIVLAEEQFKSPFDMSHIVIRRYKHLGEEVGYKEARRLMKELQEAIKQIIGNPVTDSPVYTYLPQLKPPQLSSRLFKSVAIPSAPKPSITLAGTSSSPVAQIVGEDNPSAKTMLDKAMERIKNDDFSSARLLLQEVNKMRPDDSFVVQQLALATYKSKQPSVFEALDAACEILKVLTPETSNNPETLGLWGAIHKRMWEECSRPECLEKSISAYERGFYIKQDHYNGINLAYLLNQRAVHALQDGNRDEALADFVHAKRVRKDVIRYASPLVDKLEDKHGRYWVIATLFEAAIGLGDKQAAAKWYAQAKAMDVPNWMQKTRETQAIKLKDLLTQYVELTNNNN</sequence>
<dbReference type="SUPFAM" id="SSF48452">
    <property type="entry name" value="TPR-like"/>
    <property type="match status" value="1"/>
</dbReference>
<protein>
    <submittedName>
        <fullName evidence="1">DUF4071 domain-containing protein</fullName>
    </submittedName>
</protein>
<dbReference type="Proteomes" id="UP000305881">
    <property type="component" value="Chromosome"/>
</dbReference>
<dbReference type="AlphaFoldDB" id="A0A4P9UMP7"/>
<keyword evidence="2" id="KW-1185">Reference proteome</keyword>
<accession>A0A4P9UMP7</accession>
<proteinExistence type="predicted"/>
<gene>
    <name evidence="1" type="ORF">EQU24_05770</name>
</gene>
<name>A0A4P9UMP7_METBY</name>
<dbReference type="InterPro" id="IPR046880">
    <property type="entry name" value="TPR-S"/>
</dbReference>
<dbReference type="InterPro" id="IPR011990">
    <property type="entry name" value="TPR-like_helical_dom_sf"/>
</dbReference>
<dbReference type="Gene3D" id="1.25.40.10">
    <property type="entry name" value="Tetratricopeptide repeat domain"/>
    <property type="match status" value="1"/>
</dbReference>